<proteinExistence type="inferred from homology"/>
<sequence length="609" mass="69324">MGDTSTSIEDLVANWLSMDVNPITRQEIIELQRSGNVHELEQRLRGRILFGTAGLRARMEAGFTRMNDVTVLQASQGLASYILKQKFDEPSIVIGHDHRHNSERFAFITASVFILKKIKVYFLGNTGLKVIPTPLVPFTVDYYHSSCGVMITASHNPAADNGYKVYWGNGCQIIPPHDRLIQDEIMKNLNPWENCWNLNENIKIAILEKKFQQIRDLMIENYISSIEKKLIKNFFQKSLNGKTKIKVVYTPMHGVGLEIVEKIIKKHLKFVELIITTEQAKMDPDFNTVKFPNPEEKGALDLAIQTANSIEDCNLVLANDPDADRFSVAIKYQGSWKQLTGNEIGLLFADYVISQFPLNQLNNIYILNSTVSSQMIKSMASKLGFHYLDTLTGFKWIGNKAIDLEKSGFQVPFAYEEAIGFMFPVVHDKDGISALIVFLQMYKSWLFNNTNGIEKLKESFEKFGFFKECNGYYIVPDTETTPYIFNQIIRNSKPYPTTIGTDFIVTQWRDLTFGYDSATPNHKPQLPVDNSSQMITCVLKPTDSHSHIVSDEEFVRFTARGSGTEPKLKVYIEGKASTEQSALELAQRAWQSLKTEWFKPSENHLIEKV</sequence>
<evidence type="ECO:0000313" key="14">
    <source>
        <dbReference type="EMBL" id="ODV94159.1"/>
    </source>
</evidence>
<keyword evidence="5" id="KW-0313">Glucose metabolism</keyword>
<dbReference type="GO" id="GO:0006006">
    <property type="term" value="P:glucose metabolic process"/>
    <property type="evidence" value="ECO:0007669"/>
    <property type="project" value="UniProtKB-KW"/>
</dbReference>
<evidence type="ECO:0000256" key="6">
    <source>
        <dbReference type="ARBA" id="ARBA00022553"/>
    </source>
</evidence>
<keyword evidence="6" id="KW-0597">Phosphoprotein</keyword>
<dbReference type="OrthoDB" id="8300170at2759"/>
<dbReference type="STRING" id="669874.A0A1E4TR07"/>
<dbReference type="InterPro" id="IPR036900">
    <property type="entry name" value="A-D-PHexomutase_C_sf"/>
</dbReference>
<evidence type="ECO:0000256" key="2">
    <source>
        <dbReference type="ARBA" id="ARBA00004496"/>
    </source>
</evidence>
<name>A0A1E4TR07_PACTA</name>
<dbReference type="Gene3D" id="3.40.120.10">
    <property type="entry name" value="Alpha-D-Glucose-1,6-Bisphosphate, subunit A, domain 3"/>
    <property type="match status" value="3"/>
</dbReference>
<keyword evidence="4" id="KW-0963">Cytoplasm</keyword>
<evidence type="ECO:0000256" key="1">
    <source>
        <dbReference type="ARBA" id="ARBA00001946"/>
    </source>
</evidence>
<dbReference type="PROSITE" id="PS00710">
    <property type="entry name" value="PGM_PMM"/>
    <property type="match status" value="1"/>
</dbReference>
<evidence type="ECO:0000313" key="15">
    <source>
        <dbReference type="Proteomes" id="UP000094236"/>
    </source>
</evidence>
<evidence type="ECO:0000256" key="7">
    <source>
        <dbReference type="ARBA" id="ARBA00022723"/>
    </source>
</evidence>
<keyword evidence="10" id="KW-0119">Carbohydrate metabolism</keyword>
<dbReference type="EMBL" id="KV454016">
    <property type="protein sequence ID" value="ODV94159.1"/>
    <property type="molecule type" value="Genomic_DNA"/>
</dbReference>
<keyword evidence="9" id="KW-0413">Isomerase</keyword>
<feature type="domain" description="Alpha-D-phosphohexomutase alpha/beta/alpha" evidence="12">
    <location>
        <begin position="222"/>
        <end position="329"/>
    </location>
</feature>
<dbReference type="InterPro" id="IPR016066">
    <property type="entry name" value="A-D-PHexomutase_CS"/>
</dbReference>
<dbReference type="InterPro" id="IPR005846">
    <property type="entry name" value="A-D-PHexomutase_a/b/a-III"/>
</dbReference>
<comment type="subcellular location">
    <subcellularLocation>
        <location evidence="2">Cytoplasm</location>
    </subcellularLocation>
</comment>
<evidence type="ECO:0000256" key="10">
    <source>
        <dbReference type="ARBA" id="ARBA00023277"/>
    </source>
</evidence>
<keyword evidence="8" id="KW-0460">Magnesium</keyword>
<evidence type="ECO:0000256" key="4">
    <source>
        <dbReference type="ARBA" id="ARBA00022490"/>
    </source>
</evidence>
<dbReference type="GO" id="GO:0000287">
    <property type="term" value="F:magnesium ion binding"/>
    <property type="evidence" value="ECO:0007669"/>
    <property type="project" value="InterPro"/>
</dbReference>
<dbReference type="GO" id="GO:0008973">
    <property type="term" value="F:phosphopentomutase activity"/>
    <property type="evidence" value="ECO:0007669"/>
    <property type="project" value="TreeGrafter"/>
</dbReference>
<dbReference type="PRINTS" id="PR00509">
    <property type="entry name" value="PGMPMM"/>
</dbReference>
<evidence type="ECO:0000256" key="9">
    <source>
        <dbReference type="ARBA" id="ARBA00023235"/>
    </source>
</evidence>
<evidence type="ECO:0000259" key="11">
    <source>
        <dbReference type="Pfam" id="PF02878"/>
    </source>
</evidence>
<feature type="domain" description="Alpha-D-phosphohexomutase alpha/beta/alpha" evidence="11">
    <location>
        <begin position="48"/>
        <end position="188"/>
    </location>
</feature>
<keyword evidence="7" id="KW-0479">Metal-binding</keyword>
<comment type="similarity">
    <text evidence="3">Belongs to the phosphohexose mutase family.</text>
</comment>
<dbReference type="SUPFAM" id="SSF55957">
    <property type="entry name" value="Phosphoglucomutase, C-terminal domain"/>
    <property type="match status" value="1"/>
</dbReference>
<accession>A0A1E4TR07</accession>
<dbReference type="InterPro" id="IPR005844">
    <property type="entry name" value="A-D-PHexomutase_a/b/a-I"/>
</dbReference>
<dbReference type="InterPro" id="IPR005845">
    <property type="entry name" value="A-D-PHexomutase_a/b/a-II"/>
</dbReference>
<evidence type="ECO:0000259" key="13">
    <source>
        <dbReference type="Pfam" id="PF02880"/>
    </source>
</evidence>
<dbReference type="PANTHER" id="PTHR45745:SF1">
    <property type="entry name" value="PHOSPHOGLUCOMUTASE 2B-RELATED"/>
    <property type="match status" value="1"/>
</dbReference>
<comment type="cofactor">
    <cofactor evidence="1">
        <name>Mg(2+)</name>
        <dbReference type="ChEBI" id="CHEBI:18420"/>
    </cofactor>
</comment>
<dbReference type="GO" id="GO:0006166">
    <property type="term" value="P:purine ribonucleoside salvage"/>
    <property type="evidence" value="ECO:0007669"/>
    <property type="project" value="TreeGrafter"/>
</dbReference>
<dbReference type="InterPro" id="IPR005841">
    <property type="entry name" value="Alpha-D-phosphohexomutase_SF"/>
</dbReference>
<dbReference type="Proteomes" id="UP000094236">
    <property type="component" value="Unassembled WGS sequence"/>
</dbReference>
<dbReference type="Pfam" id="PF02878">
    <property type="entry name" value="PGM_PMM_I"/>
    <property type="match status" value="1"/>
</dbReference>
<organism evidence="14 15">
    <name type="scientific">Pachysolen tannophilus NRRL Y-2460</name>
    <dbReference type="NCBI Taxonomy" id="669874"/>
    <lineage>
        <taxon>Eukaryota</taxon>
        <taxon>Fungi</taxon>
        <taxon>Dikarya</taxon>
        <taxon>Ascomycota</taxon>
        <taxon>Saccharomycotina</taxon>
        <taxon>Pichiomycetes</taxon>
        <taxon>Pachysolenaceae</taxon>
        <taxon>Pachysolen</taxon>
    </lineage>
</organism>
<evidence type="ECO:0000256" key="3">
    <source>
        <dbReference type="ARBA" id="ARBA00010231"/>
    </source>
</evidence>
<evidence type="ECO:0000256" key="5">
    <source>
        <dbReference type="ARBA" id="ARBA00022526"/>
    </source>
</evidence>
<dbReference type="CDD" id="cd05799">
    <property type="entry name" value="PGM2"/>
    <property type="match status" value="1"/>
</dbReference>
<reference evidence="15" key="1">
    <citation type="submission" date="2016-05" db="EMBL/GenBank/DDBJ databases">
        <title>Comparative genomics of biotechnologically important yeasts.</title>
        <authorList>
            <consortium name="DOE Joint Genome Institute"/>
            <person name="Riley R."/>
            <person name="Haridas S."/>
            <person name="Wolfe K.H."/>
            <person name="Lopes M.R."/>
            <person name="Hittinger C.T."/>
            <person name="Goker M."/>
            <person name="Salamov A."/>
            <person name="Wisecaver J."/>
            <person name="Long T.M."/>
            <person name="Aerts A.L."/>
            <person name="Barry K."/>
            <person name="Choi C."/>
            <person name="Clum A."/>
            <person name="Coughlan A.Y."/>
            <person name="Deshpande S."/>
            <person name="Douglass A.P."/>
            <person name="Hanson S.J."/>
            <person name="Klenk H.-P."/>
            <person name="Labutti K."/>
            <person name="Lapidus A."/>
            <person name="Lindquist E."/>
            <person name="Lipzen A."/>
            <person name="Meier-Kolthoff J.P."/>
            <person name="Ohm R.A."/>
            <person name="Otillar R.P."/>
            <person name="Pangilinan J."/>
            <person name="Peng Y."/>
            <person name="Rokas A."/>
            <person name="Rosa C.A."/>
            <person name="Scheuner C."/>
            <person name="Sibirny A.A."/>
            <person name="Slot J.C."/>
            <person name="Stielow J.B."/>
            <person name="Sun H."/>
            <person name="Kurtzman C.P."/>
            <person name="Blackwell M."/>
            <person name="Grigoriev I.V."/>
            <person name="Jeffries T.W."/>
        </authorList>
    </citation>
    <scope>NUCLEOTIDE SEQUENCE [LARGE SCALE GENOMIC DNA]</scope>
    <source>
        <strain evidence="15">NRRL Y-2460</strain>
    </source>
</reference>
<gene>
    <name evidence="14" type="ORF">PACTADRAFT_34969</name>
</gene>
<evidence type="ECO:0000259" key="12">
    <source>
        <dbReference type="Pfam" id="PF02879"/>
    </source>
</evidence>
<dbReference type="PANTHER" id="PTHR45745">
    <property type="entry name" value="PHOSPHOMANNOMUTASE 45A"/>
    <property type="match status" value="1"/>
</dbReference>
<evidence type="ECO:0008006" key="16">
    <source>
        <dbReference type="Google" id="ProtNLM"/>
    </source>
</evidence>
<dbReference type="AlphaFoldDB" id="A0A1E4TR07"/>
<dbReference type="FunFam" id="3.40.120.10:FF:000035">
    <property type="entry name" value="Pgm3p"/>
    <property type="match status" value="1"/>
</dbReference>
<dbReference type="Pfam" id="PF02879">
    <property type="entry name" value="PGM_PMM_II"/>
    <property type="match status" value="1"/>
</dbReference>
<feature type="domain" description="Alpha-D-phosphohexomutase alpha/beta/alpha" evidence="13">
    <location>
        <begin position="341"/>
        <end position="443"/>
    </location>
</feature>
<dbReference type="GO" id="GO:0005737">
    <property type="term" value="C:cytoplasm"/>
    <property type="evidence" value="ECO:0007669"/>
    <property type="project" value="UniProtKB-SubCell"/>
</dbReference>
<protein>
    <recommendedName>
        <fullName evidence="16">Phosphoribomutase</fullName>
    </recommendedName>
</protein>
<keyword evidence="15" id="KW-1185">Reference proteome</keyword>
<dbReference type="InterPro" id="IPR016055">
    <property type="entry name" value="A-D-PHexomutase_a/b/a-I/II/III"/>
</dbReference>
<dbReference type="GO" id="GO:0005634">
    <property type="term" value="C:nucleus"/>
    <property type="evidence" value="ECO:0007669"/>
    <property type="project" value="TreeGrafter"/>
</dbReference>
<evidence type="ECO:0000256" key="8">
    <source>
        <dbReference type="ARBA" id="ARBA00022842"/>
    </source>
</evidence>
<dbReference type="SUPFAM" id="SSF53738">
    <property type="entry name" value="Phosphoglucomutase, first 3 domains"/>
    <property type="match status" value="3"/>
</dbReference>
<dbReference type="Pfam" id="PF02880">
    <property type="entry name" value="PGM_PMM_III"/>
    <property type="match status" value="1"/>
</dbReference>